<feature type="transmembrane region" description="Helical" evidence="2">
    <location>
        <begin position="40"/>
        <end position="57"/>
    </location>
</feature>
<keyword evidence="2" id="KW-0812">Transmembrane</keyword>
<dbReference type="RefSeq" id="WP_063697963.1">
    <property type="nucleotide sequence ID" value="NZ_LUUB01000034.1"/>
</dbReference>
<dbReference type="EMBL" id="LUUB01000034">
    <property type="protein sequence ID" value="OAF13665.1"/>
    <property type="molecule type" value="Genomic_DNA"/>
</dbReference>
<feature type="region of interest" description="Disordered" evidence="1">
    <location>
        <begin position="120"/>
        <end position="141"/>
    </location>
</feature>
<dbReference type="AlphaFoldDB" id="A0A176Z332"/>
<gene>
    <name evidence="3" type="ORF">AYJ54_43900</name>
</gene>
<accession>A0A176Z332</accession>
<reference evidence="3 4" key="1">
    <citation type="submission" date="2016-03" db="EMBL/GenBank/DDBJ databases">
        <title>Draft Genome Sequence of the Strain BR 10245 (Bradyrhizobium sp.) isolated from nodules of Centrolobium paraense.</title>
        <authorList>
            <person name="Simoes-Araujo J.L.Sr."/>
            <person name="Barauna A.C."/>
            <person name="Silva K."/>
            <person name="Zilli J.E."/>
        </authorList>
    </citation>
    <scope>NUCLEOTIDE SEQUENCE [LARGE SCALE GENOMIC DNA]</scope>
    <source>
        <strain evidence="3 4">BR 10245</strain>
    </source>
</reference>
<feature type="compositionally biased region" description="Basic and acidic residues" evidence="1">
    <location>
        <begin position="132"/>
        <end position="141"/>
    </location>
</feature>
<comment type="caution">
    <text evidence="3">The sequence shown here is derived from an EMBL/GenBank/DDBJ whole genome shotgun (WGS) entry which is preliminary data.</text>
</comment>
<dbReference type="STRING" id="1505087.AYJ54_43900"/>
<name>A0A176Z332_9BRAD</name>
<feature type="transmembrane region" description="Helical" evidence="2">
    <location>
        <begin position="69"/>
        <end position="95"/>
    </location>
</feature>
<keyword evidence="2" id="KW-0472">Membrane</keyword>
<organism evidence="3 4">
    <name type="scientific">Bradyrhizobium centrolobii</name>
    <dbReference type="NCBI Taxonomy" id="1505087"/>
    <lineage>
        <taxon>Bacteria</taxon>
        <taxon>Pseudomonadati</taxon>
        <taxon>Pseudomonadota</taxon>
        <taxon>Alphaproteobacteria</taxon>
        <taxon>Hyphomicrobiales</taxon>
        <taxon>Nitrobacteraceae</taxon>
        <taxon>Bradyrhizobium</taxon>
    </lineage>
</organism>
<protein>
    <submittedName>
        <fullName evidence="3">Uncharacterized protein</fullName>
    </submittedName>
</protein>
<keyword evidence="4" id="KW-1185">Reference proteome</keyword>
<proteinExistence type="predicted"/>
<dbReference type="Proteomes" id="UP000076959">
    <property type="component" value="Unassembled WGS sequence"/>
</dbReference>
<keyword evidence="2" id="KW-1133">Transmembrane helix</keyword>
<evidence type="ECO:0000313" key="4">
    <source>
        <dbReference type="Proteomes" id="UP000076959"/>
    </source>
</evidence>
<evidence type="ECO:0000313" key="3">
    <source>
        <dbReference type="EMBL" id="OAF13665.1"/>
    </source>
</evidence>
<evidence type="ECO:0000256" key="2">
    <source>
        <dbReference type="SAM" id="Phobius"/>
    </source>
</evidence>
<sequence length="153" mass="17155">MQNWWRRWSYEIPLAIGDALRDVLVVQFAALLDRLTWRKVATLLPLAVLLIAYYHSVPLPPALMLVGDLLAYIDIFSVVLMLSILSRAATIAFLVKQAAARAAALLARLRTSVQRIDARHRRDAGSARRPCRKSDRSEDDRDFGAAWGQCAIA</sequence>
<evidence type="ECO:0000256" key="1">
    <source>
        <dbReference type="SAM" id="MobiDB-lite"/>
    </source>
</evidence>
<dbReference type="OrthoDB" id="8231996at2"/>